<dbReference type="PANTHER" id="PTHR24198:SF165">
    <property type="entry name" value="ANKYRIN REPEAT-CONTAINING PROTEIN-RELATED"/>
    <property type="match status" value="1"/>
</dbReference>
<dbReference type="EMBL" id="CAXAMN010023139">
    <property type="protein sequence ID" value="CAK9075406.1"/>
    <property type="molecule type" value="Genomic_DNA"/>
</dbReference>
<comment type="caution">
    <text evidence="5">The sequence shown here is derived from an EMBL/GenBank/DDBJ whole genome shotgun (WGS) entry which is preliminary data.</text>
</comment>
<dbReference type="Gene3D" id="1.25.40.20">
    <property type="entry name" value="Ankyrin repeat-containing domain"/>
    <property type="match status" value="2"/>
</dbReference>
<feature type="repeat" description="ANK" evidence="3">
    <location>
        <begin position="103"/>
        <end position="135"/>
    </location>
</feature>
<dbReference type="PROSITE" id="PS50088">
    <property type="entry name" value="ANK_REPEAT"/>
    <property type="match status" value="5"/>
</dbReference>
<evidence type="ECO:0000256" key="1">
    <source>
        <dbReference type="ARBA" id="ARBA00022737"/>
    </source>
</evidence>
<organism evidence="5 6">
    <name type="scientific">Durusdinium trenchii</name>
    <dbReference type="NCBI Taxonomy" id="1381693"/>
    <lineage>
        <taxon>Eukaryota</taxon>
        <taxon>Sar</taxon>
        <taxon>Alveolata</taxon>
        <taxon>Dinophyceae</taxon>
        <taxon>Suessiales</taxon>
        <taxon>Symbiodiniaceae</taxon>
        <taxon>Durusdinium</taxon>
    </lineage>
</organism>
<dbReference type="Pfam" id="PF00023">
    <property type="entry name" value="Ank"/>
    <property type="match status" value="1"/>
</dbReference>
<dbReference type="Pfam" id="PF12796">
    <property type="entry name" value="Ank_2"/>
    <property type="match status" value="2"/>
</dbReference>
<dbReference type="SMART" id="SM00248">
    <property type="entry name" value="ANK"/>
    <property type="match status" value="9"/>
</dbReference>
<feature type="repeat" description="ANK" evidence="3">
    <location>
        <begin position="335"/>
        <end position="361"/>
    </location>
</feature>
<dbReference type="PANTHER" id="PTHR24198">
    <property type="entry name" value="ANKYRIN REPEAT AND PROTEIN KINASE DOMAIN-CONTAINING PROTEIN"/>
    <property type="match status" value="1"/>
</dbReference>
<dbReference type="InterPro" id="IPR036770">
    <property type="entry name" value="Ankyrin_rpt-contain_sf"/>
</dbReference>
<gene>
    <name evidence="5" type="ORF">CCMP2556_LOCUS37118</name>
</gene>
<keyword evidence="2 3" id="KW-0040">ANK repeat</keyword>
<reference evidence="5 6" key="1">
    <citation type="submission" date="2024-02" db="EMBL/GenBank/DDBJ databases">
        <authorList>
            <person name="Chen Y."/>
            <person name="Shah S."/>
            <person name="Dougan E. K."/>
            <person name="Thang M."/>
            <person name="Chan C."/>
        </authorList>
    </citation>
    <scope>NUCLEOTIDE SEQUENCE [LARGE SCALE GENOMIC DNA]</scope>
</reference>
<evidence type="ECO:0000256" key="3">
    <source>
        <dbReference type="PROSITE-ProRule" id="PRU00023"/>
    </source>
</evidence>
<evidence type="ECO:0000256" key="4">
    <source>
        <dbReference type="SAM" id="MobiDB-lite"/>
    </source>
</evidence>
<dbReference type="PROSITE" id="PS50297">
    <property type="entry name" value="ANK_REP_REGION"/>
    <property type="match status" value="3"/>
</dbReference>
<feature type="repeat" description="ANK" evidence="3">
    <location>
        <begin position="302"/>
        <end position="334"/>
    </location>
</feature>
<feature type="region of interest" description="Disordered" evidence="4">
    <location>
        <begin position="399"/>
        <end position="418"/>
    </location>
</feature>
<keyword evidence="6" id="KW-1185">Reference proteome</keyword>
<accession>A0ABP0PI31</accession>
<evidence type="ECO:0000313" key="5">
    <source>
        <dbReference type="EMBL" id="CAK9075406.1"/>
    </source>
</evidence>
<dbReference type="SUPFAM" id="SSF48403">
    <property type="entry name" value="Ankyrin repeat"/>
    <property type="match status" value="1"/>
</dbReference>
<name>A0ABP0PI31_9DINO</name>
<sequence>MSFEAYFPLCFSFFGLGERLQLRTLSRRMCQEAGRCDVSGGAALGRVAERGMADLCQRLVRMGASVNAASRQDLSPHLDACCGNLDALLGSLSRPQSERFEQDDLTPLMYAVFGGQLETLELLLQSKAEVNHQNNTKCTALMLAADLGHTSSLKRLLTARADVSLQASDSTTALTNAAQKGHQEVVEELLCVGQEQASLADALWWAAEYGHASIVERLFHYKVDPNLAGEDGSGPAGGKALRIAAHKNNGEVISALLAGNVDVNATSANGFGALAVACQYGSQRVAQDLLANAADVNARAPNGWTPLMIASTFGHSLVVEHLLIFLANVHMRDREGNTPLLLAAQSGHIRILQALLQQNAQAPFFKVTRCVPPCAYPLRTGQCRWAVRVDRLELGRQLRAPGGVPTASESQGGRPGAR</sequence>
<evidence type="ECO:0000256" key="2">
    <source>
        <dbReference type="ARBA" id="ARBA00023043"/>
    </source>
</evidence>
<protein>
    <submittedName>
        <fullName evidence="5">Uncharacterized protein</fullName>
    </submittedName>
</protein>
<dbReference type="Proteomes" id="UP001642484">
    <property type="component" value="Unassembled WGS sequence"/>
</dbReference>
<evidence type="ECO:0000313" key="6">
    <source>
        <dbReference type="Proteomes" id="UP001642484"/>
    </source>
</evidence>
<keyword evidence="1" id="KW-0677">Repeat</keyword>
<feature type="repeat" description="ANK" evidence="3">
    <location>
        <begin position="236"/>
        <end position="268"/>
    </location>
</feature>
<feature type="repeat" description="ANK" evidence="3">
    <location>
        <begin position="269"/>
        <end position="301"/>
    </location>
</feature>
<proteinExistence type="predicted"/>
<dbReference type="InterPro" id="IPR002110">
    <property type="entry name" value="Ankyrin_rpt"/>
</dbReference>